<evidence type="ECO:0000256" key="1">
    <source>
        <dbReference type="SAM" id="Phobius"/>
    </source>
</evidence>
<evidence type="ECO:0000313" key="3">
    <source>
        <dbReference type="Proteomes" id="UP000581688"/>
    </source>
</evidence>
<dbReference type="AlphaFoldDB" id="A0A841Q491"/>
<evidence type="ECO:0008006" key="4">
    <source>
        <dbReference type="Google" id="ProtNLM"/>
    </source>
</evidence>
<reference evidence="2 3" key="1">
    <citation type="submission" date="2020-08" db="EMBL/GenBank/DDBJ databases">
        <title>Genomic Encyclopedia of Type Strains, Phase IV (KMG-IV): sequencing the most valuable type-strain genomes for metagenomic binning, comparative biology and taxonomic classification.</title>
        <authorList>
            <person name="Goeker M."/>
        </authorList>
    </citation>
    <scope>NUCLEOTIDE SEQUENCE [LARGE SCALE GENOMIC DNA]</scope>
    <source>
        <strain evidence="2 3">DSM 19612</strain>
    </source>
</reference>
<accession>A0A841Q491</accession>
<proteinExistence type="predicted"/>
<gene>
    <name evidence="2" type="ORF">HNQ94_001620</name>
</gene>
<keyword evidence="1" id="KW-0812">Transmembrane</keyword>
<organism evidence="2 3">
    <name type="scientific">Salirhabdus euzebyi</name>
    <dbReference type="NCBI Taxonomy" id="394506"/>
    <lineage>
        <taxon>Bacteria</taxon>
        <taxon>Bacillati</taxon>
        <taxon>Bacillota</taxon>
        <taxon>Bacilli</taxon>
        <taxon>Bacillales</taxon>
        <taxon>Bacillaceae</taxon>
        <taxon>Salirhabdus</taxon>
    </lineage>
</organism>
<feature type="transmembrane region" description="Helical" evidence="1">
    <location>
        <begin position="133"/>
        <end position="160"/>
    </location>
</feature>
<dbReference type="EMBL" id="JACHGH010000004">
    <property type="protein sequence ID" value="MBB6453172.1"/>
    <property type="molecule type" value="Genomic_DNA"/>
</dbReference>
<keyword evidence="1" id="KW-0472">Membrane</keyword>
<feature type="transmembrane region" description="Helical" evidence="1">
    <location>
        <begin position="61"/>
        <end position="84"/>
    </location>
</feature>
<sequence>MMINKMVVLSLGDWKNIQRDPLLIFTMIGTLLLAALVRFGLPQLTVLLQTHTTFNLEEHYRLIVSLVLLMTPLMIGMLYGFMILDERDEEVLLYYSVTPLTKTGYLFCRLLVPMVLTFTLSFVVVFIQGVVEWNFLSFIPIALLLAIQAPLITMMMASLASNKVEGLALTKVINLCVLAPLIDYAVSHPIAKVVAIFPVYWPALAFQSGEDTNWSGMVLVGLVVALLWFVLLNKMFQRKIG</sequence>
<keyword evidence="3" id="KW-1185">Reference proteome</keyword>
<feature type="transmembrane region" description="Helical" evidence="1">
    <location>
        <begin position="172"/>
        <end position="201"/>
    </location>
</feature>
<comment type="caution">
    <text evidence="2">The sequence shown here is derived from an EMBL/GenBank/DDBJ whole genome shotgun (WGS) entry which is preliminary data.</text>
</comment>
<name>A0A841Q491_9BACI</name>
<feature type="transmembrane region" description="Helical" evidence="1">
    <location>
        <begin position="213"/>
        <end position="232"/>
    </location>
</feature>
<feature type="transmembrane region" description="Helical" evidence="1">
    <location>
        <begin position="21"/>
        <end position="41"/>
    </location>
</feature>
<keyword evidence="1" id="KW-1133">Transmembrane helix</keyword>
<dbReference type="Proteomes" id="UP000581688">
    <property type="component" value="Unassembled WGS sequence"/>
</dbReference>
<protein>
    <recommendedName>
        <fullName evidence="4">Fluoroquinolone transport system permease protein</fullName>
    </recommendedName>
</protein>
<feature type="transmembrane region" description="Helical" evidence="1">
    <location>
        <begin position="105"/>
        <end position="127"/>
    </location>
</feature>
<evidence type="ECO:0000313" key="2">
    <source>
        <dbReference type="EMBL" id="MBB6453172.1"/>
    </source>
</evidence>